<organism evidence="6 7">
    <name type="scientific">Granulicatella seriolae</name>
    <dbReference type="NCBI Taxonomy" id="2967226"/>
    <lineage>
        <taxon>Bacteria</taxon>
        <taxon>Bacillati</taxon>
        <taxon>Bacillota</taxon>
        <taxon>Bacilli</taxon>
        <taxon>Lactobacillales</taxon>
        <taxon>Carnobacteriaceae</taxon>
        <taxon>Granulicatella</taxon>
    </lineage>
</organism>
<evidence type="ECO:0000259" key="5">
    <source>
        <dbReference type="Pfam" id="PF01321"/>
    </source>
</evidence>
<dbReference type="SUPFAM" id="SSF53092">
    <property type="entry name" value="Creatinase/prolidase N-terminal domain"/>
    <property type="match status" value="1"/>
</dbReference>
<dbReference type="CDD" id="cd01092">
    <property type="entry name" value="APP-like"/>
    <property type="match status" value="1"/>
</dbReference>
<keyword evidence="1 3" id="KW-0479">Metal-binding</keyword>
<dbReference type="PROSITE" id="PS00491">
    <property type="entry name" value="PROLINE_PEPTIDASE"/>
    <property type="match status" value="1"/>
</dbReference>
<dbReference type="SUPFAM" id="SSF55920">
    <property type="entry name" value="Creatinase/aminopeptidase"/>
    <property type="match status" value="1"/>
</dbReference>
<accession>A0ABT1WMQ1</accession>
<dbReference type="Proteomes" id="UP001059480">
    <property type="component" value="Unassembled WGS sequence"/>
</dbReference>
<evidence type="ECO:0000256" key="1">
    <source>
        <dbReference type="ARBA" id="ARBA00022723"/>
    </source>
</evidence>
<dbReference type="Gene3D" id="3.40.350.10">
    <property type="entry name" value="Creatinase/prolidase N-terminal domain"/>
    <property type="match status" value="1"/>
</dbReference>
<evidence type="ECO:0000256" key="3">
    <source>
        <dbReference type="RuleBase" id="RU000590"/>
    </source>
</evidence>
<feature type="domain" description="Creatinase N-terminal" evidence="5">
    <location>
        <begin position="6"/>
        <end position="127"/>
    </location>
</feature>
<dbReference type="InterPro" id="IPR029149">
    <property type="entry name" value="Creatin/AminoP/Spt16_N"/>
</dbReference>
<dbReference type="Gene3D" id="3.90.230.10">
    <property type="entry name" value="Creatinase/methionine aminopeptidase superfamily"/>
    <property type="match status" value="1"/>
</dbReference>
<dbReference type="InterPro" id="IPR000994">
    <property type="entry name" value="Pept_M24"/>
</dbReference>
<feature type="domain" description="Peptidase M24" evidence="4">
    <location>
        <begin position="134"/>
        <end position="337"/>
    </location>
</feature>
<comment type="caution">
    <text evidence="6">The sequence shown here is derived from an EMBL/GenBank/DDBJ whole genome shotgun (WGS) entry which is preliminary data.</text>
</comment>
<protein>
    <submittedName>
        <fullName evidence="6">Xaa-Pro peptidase family protein</fullName>
    </submittedName>
</protein>
<reference evidence="6" key="3">
    <citation type="journal article" date="2023" name="Microbiol. Resour. Announc.">
        <title>Draft Genome Sequence of Granulicatella sp. Strain S8, Isolated from a Marine Fish, Seriola quinqueradiata.</title>
        <authorList>
            <person name="Lee M."/>
            <person name="Farooq A."/>
            <person name="Jeong J.B."/>
            <person name="Jung M.Y."/>
        </authorList>
    </citation>
    <scope>NUCLEOTIDE SEQUENCE</scope>
    <source>
        <strain evidence="6">S8</strain>
    </source>
</reference>
<evidence type="ECO:0000256" key="2">
    <source>
        <dbReference type="ARBA" id="ARBA00022801"/>
    </source>
</evidence>
<dbReference type="PANTHER" id="PTHR46112">
    <property type="entry name" value="AMINOPEPTIDASE"/>
    <property type="match status" value="1"/>
</dbReference>
<dbReference type="Pfam" id="PF00557">
    <property type="entry name" value="Peptidase_M24"/>
    <property type="match status" value="1"/>
</dbReference>
<evidence type="ECO:0000259" key="4">
    <source>
        <dbReference type="Pfam" id="PF00557"/>
    </source>
</evidence>
<sequence length="353" mass="38619">MNKIHVLQEAMKQEALDALLVYSPYNLRYISNFTGTTGYALITKNKAFFITDARYTQQAQQQAHDFQVIEQTSSWIDALADVVQNEGVKHIGFEAQHLTVAALEQLESYIDANFVATTGLVETLREVKSPEEIETIKQACAISDKAFLHILDFIKVGKSEIEIANELDFYMRQLGASGVSFETIVASGVRSSMPHGVASHKLIEEGDFITLDYGCYYQGYVSDMTRTIAVGNPIDQLKEIHAITLQAQLLVSQAAGPGVTGVELDAVARDYISKHGYGDKFVHSTGHGIGLEIHEAPNVSRLAKKAFVAGNVITNEPGIYLPGIGGVRIEDDLVITETGAEVLQTVSKELILL</sequence>
<dbReference type="RefSeq" id="WP_256944913.1">
    <property type="nucleotide sequence ID" value="NZ_JANHNZ010000003.1"/>
</dbReference>
<keyword evidence="7" id="KW-1185">Reference proteome</keyword>
<gene>
    <name evidence="6" type="ORF">NPA36_04495</name>
</gene>
<evidence type="ECO:0000313" key="7">
    <source>
        <dbReference type="Proteomes" id="UP001059480"/>
    </source>
</evidence>
<proteinExistence type="inferred from homology"/>
<dbReference type="InterPro" id="IPR001131">
    <property type="entry name" value="Peptidase_M24B_aminopep-P_CS"/>
</dbReference>
<dbReference type="InterPro" id="IPR036005">
    <property type="entry name" value="Creatinase/aminopeptidase-like"/>
</dbReference>
<comment type="similarity">
    <text evidence="3">Belongs to the peptidase M24B family.</text>
</comment>
<evidence type="ECO:0000313" key="6">
    <source>
        <dbReference type="EMBL" id="MCQ9209804.1"/>
    </source>
</evidence>
<dbReference type="EMBL" id="JANHNZ010000003">
    <property type="protein sequence ID" value="MCQ9209804.1"/>
    <property type="molecule type" value="Genomic_DNA"/>
</dbReference>
<reference evidence="6" key="2">
    <citation type="journal article" date="2023" name="Curr. Microbiol.">
        <title>Granulicatella seriolae sp. nov., a Novel Facultative Anaerobe Isolated from Yellowtail Marine Fish.</title>
        <authorList>
            <person name="Lee M."/>
            <person name="Choi Y.J."/>
            <person name="Farooq A."/>
            <person name="Jeong J.B."/>
            <person name="Jung M.Y."/>
        </authorList>
    </citation>
    <scope>NUCLEOTIDE SEQUENCE</scope>
    <source>
        <strain evidence="6">S8</strain>
    </source>
</reference>
<dbReference type="Pfam" id="PF01321">
    <property type="entry name" value="Creatinase_N"/>
    <property type="match status" value="1"/>
</dbReference>
<name>A0ABT1WMQ1_9LACT</name>
<dbReference type="PANTHER" id="PTHR46112:SF3">
    <property type="entry name" value="AMINOPEPTIDASE YPDF"/>
    <property type="match status" value="1"/>
</dbReference>
<dbReference type="InterPro" id="IPR000587">
    <property type="entry name" value="Creatinase_N"/>
</dbReference>
<dbReference type="InterPro" id="IPR050659">
    <property type="entry name" value="Peptidase_M24B"/>
</dbReference>
<keyword evidence="2" id="KW-0378">Hydrolase</keyword>
<reference evidence="6" key="1">
    <citation type="submission" date="2022-07" db="EMBL/GenBank/DDBJ databases">
        <authorList>
            <person name="Jung M.-Y."/>
            <person name="Lee M."/>
        </authorList>
    </citation>
    <scope>NUCLEOTIDE SEQUENCE</scope>
    <source>
        <strain evidence="6">S8</strain>
    </source>
</reference>